<accession>A0A165FJ27</accession>
<dbReference type="EMBL" id="KV407461">
    <property type="protein sequence ID" value="KZF21035.1"/>
    <property type="molecule type" value="Genomic_DNA"/>
</dbReference>
<feature type="transmembrane region" description="Helical" evidence="1">
    <location>
        <begin position="256"/>
        <end position="282"/>
    </location>
</feature>
<evidence type="ECO:0000256" key="1">
    <source>
        <dbReference type="SAM" id="Phobius"/>
    </source>
</evidence>
<feature type="transmembrane region" description="Helical" evidence="1">
    <location>
        <begin position="321"/>
        <end position="340"/>
    </location>
</feature>
<evidence type="ECO:0000313" key="2">
    <source>
        <dbReference type="EMBL" id="KZF21035.1"/>
    </source>
</evidence>
<name>A0A165FJ27_XYLHT</name>
<dbReference type="Proteomes" id="UP000076632">
    <property type="component" value="Unassembled WGS sequence"/>
</dbReference>
<dbReference type="GeneID" id="28899526"/>
<dbReference type="OMA" id="VFLRWDY"/>
<keyword evidence="1" id="KW-0812">Transmembrane</keyword>
<proteinExistence type="predicted"/>
<evidence type="ECO:0000313" key="3">
    <source>
        <dbReference type="Proteomes" id="UP000076632"/>
    </source>
</evidence>
<keyword evidence="1" id="KW-0472">Membrane</keyword>
<organism evidence="2 3">
    <name type="scientific">Xylona heveae (strain CBS 132557 / TC161)</name>
    <dbReference type="NCBI Taxonomy" id="1328760"/>
    <lineage>
        <taxon>Eukaryota</taxon>
        <taxon>Fungi</taxon>
        <taxon>Dikarya</taxon>
        <taxon>Ascomycota</taxon>
        <taxon>Pezizomycotina</taxon>
        <taxon>Xylonomycetes</taxon>
        <taxon>Xylonales</taxon>
        <taxon>Xylonaceae</taxon>
        <taxon>Xylona</taxon>
    </lineage>
</organism>
<dbReference type="RefSeq" id="XP_018186590.1">
    <property type="nucleotide sequence ID" value="XM_018334389.1"/>
</dbReference>
<reference evidence="2 3" key="1">
    <citation type="journal article" date="2016" name="Fungal Biol.">
        <title>The genome of Xylona heveae provides a window into fungal endophytism.</title>
        <authorList>
            <person name="Gazis R."/>
            <person name="Kuo A."/>
            <person name="Riley R."/>
            <person name="LaButti K."/>
            <person name="Lipzen A."/>
            <person name="Lin J."/>
            <person name="Amirebrahimi M."/>
            <person name="Hesse C.N."/>
            <person name="Spatafora J.W."/>
            <person name="Henrissat B."/>
            <person name="Hainaut M."/>
            <person name="Grigoriev I.V."/>
            <person name="Hibbett D.S."/>
        </authorList>
    </citation>
    <scope>NUCLEOTIDE SEQUENCE [LARGE SCALE GENOMIC DNA]</scope>
    <source>
        <strain evidence="2 3">TC161</strain>
    </source>
</reference>
<evidence type="ECO:0008006" key="4">
    <source>
        <dbReference type="Google" id="ProtNLM"/>
    </source>
</evidence>
<keyword evidence="3" id="KW-1185">Reference proteome</keyword>
<feature type="transmembrane region" description="Helical" evidence="1">
    <location>
        <begin position="361"/>
        <end position="380"/>
    </location>
</feature>
<feature type="transmembrane region" description="Helical" evidence="1">
    <location>
        <begin position="210"/>
        <end position="235"/>
    </location>
</feature>
<keyword evidence="1" id="KW-1133">Transmembrane helix</keyword>
<dbReference type="InParanoid" id="A0A165FJ27"/>
<feature type="transmembrane region" description="Helical" evidence="1">
    <location>
        <begin position="166"/>
        <end position="190"/>
    </location>
</feature>
<feature type="transmembrane region" description="Helical" evidence="1">
    <location>
        <begin position="90"/>
        <end position="111"/>
    </location>
</feature>
<dbReference type="STRING" id="1328760.A0A165FJ27"/>
<dbReference type="AlphaFoldDB" id="A0A165FJ27"/>
<gene>
    <name evidence="2" type="ORF">L228DRAFT_262102</name>
</gene>
<sequence length="399" mass="43841">MLTFSGIAKVLLLCLSAAGFYSTWSLSFRNGFFDQIMSLVENQNSFLPGTEEPLKLQYVGIPALDKQLAILVTFWYPLVDGRTPEASLHAFKFVANFIAIWVVFVVESYRLSNKWRVVSFTTFWGLMAQNVDFATAAPLLLALHLFTSPASLEPSRKSPNTPAANLVIWPGHLLVLPFSVILGVVIPSVLACLPAPDFFSYATQQNFIALWQAFPLWITLSQLILCAVLSPILPAKERSYRSAAERNAVVLRCLRTVYFGAFALAALAHVASVTLSVAPILFPNVFVSEYRAAFHPLRAFAPVAPWTKDTIVSLGQGALRFMQWDEIVGCTATLIWALVLNRNAHAGRISPHGWFDLALKVVGLTILTGPAGAVIALIWGRDELVLGDIGDPIDEKKLL</sequence>
<protein>
    <recommendedName>
        <fullName evidence="4">AtmA protein</fullName>
    </recommendedName>
</protein>
<dbReference type="OrthoDB" id="1669814at2759"/>